<dbReference type="Pfam" id="PF01435">
    <property type="entry name" value="Peptidase_M48"/>
    <property type="match status" value="1"/>
</dbReference>
<comment type="similarity">
    <text evidence="6">Belongs to the peptidase M48 family.</text>
</comment>
<evidence type="ECO:0000256" key="2">
    <source>
        <dbReference type="ARBA" id="ARBA00022723"/>
    </source>
</evidence>
<feature type="chain" id="PRO_5045455339" evidence="7">
    <location>
        <begin position="31"/>
        <end position="319"/>
    </location>
</feature>
<keyword evidence="2" id="KW-0479">Metal-binding</keyword>
<accession>A0ABV6S8P1</accession>
<keyword evidence="5 6" id="KW-0482">Metalloprotease</keyword>
<reference evidence="9 10" key="1">
    <citation type="submission" date="2024-09" db="EMBL/GenBank/DDBJ databases">
        <authorList>
            <person name="Sun Q."/>
            <person name="Mori K."/>
        </authorList>
    </citation>
    <scope>NUCLEOTIDE SEQUENCE [LARGE SCALE GENOMIC DNA]</scope>
    <source>
        <strain evidence="9 10">CICC 11035S</strain>
    </source>
</reference>
<dbReference type="Pfam" id="PF17820">
    <property type="entry name" value="PDZ_6"/>
    <property type="match status" value="1"/>
</dbReference>
<dbReference type="InterPro" id="IPR001478">
    <property type="entry name" value="PDZ"/>
</dbReference>
<evidence type="ECO:0000313" key="9">
    <source>
        <dbReference type="EMBL" id="MFC0685381.1"/>
    </source>
</evidence>
<dbReference type="EC" id="3.4.24.-" evidence="9"/>
<feature type="signal peptide" evidence="7">
    <location>
        <begin position="1"/>
        <end position="30"/>
    </location>
</feature>
<keyword evidence="7" id="KW-0732">Signal</keyword>
<evidence type="ECO:0000313" key="10">
    <source>
        <dbReference type="Proteomes" id="UP001589858"/>
    </source>
</evidence>
<dbReference type="Proteomes" id="UP001589858">
    <property type="component" value="Unassembled WGS sequence"/>
</dbReference>
<comment type="caution">
    <text evidence="9">The sequence shown here is derived from an EMBL/GenBank/DDBJ whole genome shotgun (WGS) entry which is preliminary data.</text>
</comment>
<proteinExistence type="inferred from homology"/>
<organism evidence="9 10">
    <name type="scientific">Novosphingobium clariflavum</name>
    <dbReference type="NCBI Taxonomy" id="2029884"/>
    <lineage>
        <taxon>Bacteria</taxon>
        <taxon>Pseudomonadati</taxon>
        <taxon>Pseudomonadota</taxon>
        <taxon>Alphaproteobacteria</taxon>
        <taxon>Sphingomonadales</taxon>
        <taxon>Sphingomonadaceae</taxon>
        <taxon>Novosphingobium</taxon>
    </lineage>
</organism>
<dbReference type="EMBL" id="JBHLTM010000047">
    <property type="protein sequence ID" value="MFC0685381.1"/>
    <property type="molecule type" value="Genomic_DNA"/>
</dbReference>
<sequence length="319" mass="34187">MQRNIIPTLFKTSATLVAFLALFVAPIAEAAESHPWPVTLREQMARIADIGFRLDLAAAPLCHSTMSGIGLTLDHIGAYQKSDQVAVAQLLGMTDSPQIAAIASGSPADLAGLRVGDDLVAIDGVSTASLFAVTPNQSLFADALEERLGAMPPGRAILLRLRRGGQEREATVQPIPICSARFLIKTNKGIDAFSDSKNVAISSSLIEFAQNDDELALVAGHELGHVVNQDGDAKGLSDRRRMEDRADLLGAGLARCAGYNPARGVEFWLRYNAQDWLRLFRSPSHRSPKSRVKLMREYALNGPCPPTVGLVGQVAGNGR</sequence>
<evidence type="ECO:0000259" key="8">
    <source>
        <dbReference type="PROSITE" id="PS50106"/>
    </source>
</evidence>
<keyword evidence="4 6" id="KW-0862">Zinc</keyword>
<protein>
    <submittedName>
        <fullName evidence="9">M48 family metalloprotease</fullName>
        <ecNumber evidence="9">3.4.24.-</ecNumber>
    </submittedName>
</protein>
<keyword evidence="1 6" id="KW-0645">Protease</keyword>
<dbReference type="SUPFAM" id="SSF50156">
    <property type="entry name" value="PDZ domain-like"/>
    <property type="match status" value="1"/>
</dbReference>
<dbReference type="InterPro" id="IPR001915">
    <property type="entry name" value="Peptidase_M48"/>
</dbReference>
<dbReference type="Gene3D" id="3.30.2010.10">
    <property type="entry name" value="Metalloproteases ('zincins'), catalytic domain"/>
    <property type="match status" value="1"/>
</dbReference>
<evidence type="ECO:0000256" key="7">
    <source>
        <dbReference type="SAM" id="SignalP"/>
    </source>
</evidence>
<keyword evidence="10" id="KW-1185">Reference proteome</keyword>
<evidence type="ECO:0000256" key="4">
    <source>
        <dbReference type="ARBA" id="ARBA00022833"/>
    </source>
</evidence>
<evidence type="ECO:0000256" key="6">
    <source>
        <dbReference type="RuleBase" id="RU003983"/>
    </source>
</evidence>
<dbReference type="PROSITE" id="PS50106">
    <property type="entry name" value="PDZ"/>
    <property type="match status" value="1"/>
</dbReference>
<dbReference type="RefSeq" id="WP_267223027.1">
    <property type="nucleotide sequence ID" value="NZ_JAPCWC010000019.1"/>
</dbReference>
<dbReference type="Gene3D" id="2.30.42.10">
    <property type="match status" value="1"/>
</dbReference>
<dbReference type="InterPro" id="IPR041489">
    <property type="entry name" value="PDZ_6"/>
</dbReference>
<evidence type="ECO:0000256" key="5">
    <source>
        <dbReference type="ARBA" id="ARBA00023049"/>
    </source>
</evidence>
<feature type="domain" description="PDZ" evidence="8">
    <location>
        <begin position="76"/>
        <end position="134"/>
    </location>
</feature>
<keyword evidence="3 6" id="KW-0378">Hydrolase</keyword>
<comment type="cofactor">
    <cofactor evidence="6">
        <name>Zn(2+)</name>
        <dbReference type="ChEBI" id="CHEBI:29105"/>
    </cofactor>
    <text evidence="6">Binds 1 zinc ion per subunit.</text>
</comment>
<gene>
    <name evidence="9" type="ORF">ACFFF8_12305</name>
</gene>
<dbReference type="InterPro" id="IPR036034">
    <property type="entry name" value="PDZ_sf"/>
</dbReference>
<evidence type="ECO:0000256" key="3">
    <source>
        <dbReference type="ARBA" id="ARBA00022801"/>
    </source>
</evidence>
<dbReference type="GO" id="GO:0008237">
    <property type="term" value="F:metallopeptidase activity"/>
    <property type="evidence" value="ECO:0007669"/>
    <property type="project" value="UniProtKB-KW"/>
</dbReference>
<evidence type="ECO:0000256" key="1">
    <source>
        <dbReference type="ARBA" id="ARBA00022670"/>
    </source>
</evidence>
<name>A0ABV6S8P1_9SPHN</name>